<keyword evidence="3" id="KW-0732">Signal</keyword>
<dbReference type="EMBL" id="RCWN01000001">
    <property type="protein sequence ID" value="RLQ88826.1"/>
    <property type="molecule type" value="Genomic_DNA"/>
</dbReference>
<evidence type="ECO:0000256" key="2">
    <source>
        <dbReference type="SAM" id="MobiDB-lite"/>
    </source>
</evidence>
<organism evidence="4 5">
    <name type="scientific">Notoacmeibacter ruber</name>
    <dbReference type="NCBI Taxonomy" id="2670375"/>
    <lineage>
        <taxon>Bacteria</taxon>
        <taxon>Pseudomonadati</taxon>
        <taxon>Pseudomonadota</taxon>
        <taxon>Alphaproteobacteria</taxon>
        <taxon>Hyphomicrobiales</taxon>
        <taxon>Notoacmeibacteraceae</taxon>
        <taxon>Notoacmeibacter</taxon>
    </lineage>
</organism>
<evidence type="ECO:0000256" key="1">
    <source>
        <dbReference type="SAM" id="Coils"/>
    </source>
</evidence>
<gene>
    <name evidence="4" type="ORF">D8780_11960</name>
</gene>
<name>A0A3L7JDS0_9HYPH</name>
<dbReference type="AlphaFoldDB" id="A0A3L7JDS0"/>
<protein>
    <recommendedName>
        <fullName evidence="6">Flagellar protein</fullName>
    </recommendedName>
</protein>
<accession>A0A3L7JDS0</accession>
<keyword evidence="5" id="KW-1185">Reference proteome</keyword>
<proteinExistence type="predicted"/>
<dbReference type="Proteomes" id="UP000281094">
    <property type="component" value="Unassembled WGS sequence"/>
</dbReference>
<feature type="region of interest" description="Disordered" evidence="2">
    <location>
        <begin position="29"/>
        <end position="48"/>
    </location>
</feature>
<keyword evidence="1" id="KW-0175">Coiled coil</keyword>
<reference evidence="4 5" key="1">
    <citation type="submission" date="2018-10" db="EMBL/GenBank/DDBJ databases">
        <title>Notoacmeibacter sp. M2BS9Y-3-1, whole genome shotgun sequence.</title>
        <authorList>
            <person name="Tuo L."/>
        </authorList>
    </citation>
    <scope>NUCLEOTIDE SEQUENCE [LARGE SCALE GENOMIC DNA]</scope>
    <source>
        <strain evidence="4 5">M2BS9Y-3-1</strain>
    </source>
</reference>
<dbReference type="RefSeq" id="WP_121645794.1">
    <property type="nucleotide sequence ID" value="NZ_RCWN01000001.1"/>
</dbReference>
<comment type="caution">
    <text evidence="4">The sequence shown here is derived from an EMBL/GenBank/DDBJ whole genome shotgun (WGS) entry which is preliminary data.</text>
</comment>
<feature type="chain" id="PRO_5018293782" description="Flagellar protein" evidence="3">
    <location>
        <begin position="23"/>
        <end position="183"/>
    </location>
</feature>
<feature type="signal peptide" evidence="3">
    <location>
        <begin position="1"/>
        <end position="22"/>
    </location>
</feature>
<feature type="coiled-coil region" evidence="1">
    <location>
        <begin position="77"/>
        <end position="114"/>
    </location>
</feature>
<evidence type="ECO:0000313" key="5">
    <source>
        <dbReference type="Proteomes" id="UP000281094"/>
    </source>
</evidence>
<evidence type="ECO:0000313" key="4">
    <source>
        <dbReference type="EMBL" id="RLQ88826.1"/>
    </source>
</evidence>
<evidence type="ECO:0008006" key="6">
    <source>
        <dbReference type="Google" id="ProtNLM"/>
    </source>
</evidence>
<sequence>MNRHLIPLVALSLFAFDLPAYAQQLTEPQGEASASKTAARLPQHLQHSQEEAAIPDEAAYCDAIVDQARELRYSAREQELQEMQTELERGLELMERKKEEFEKWVERREDFANRASEALIAIYERMRADAAAERLIMVDPMLASAILLKMPPAKSGTILNEMEAKKAAGITAIMAASADRGKG</sequence>
<evidence type="ECO:0000256" key="3">
    <source>
        <dbReference type="SAM" id="SignalP"/>
    </source>
</evidence>